<evidence type="ECO:0000313" key="4">
    <source>
        <dbReference type="Proteomes" id="UP000092482"/>
    </source>
</evidence>
<sequence length="169" mass="18259">MSDTGFWHGRSGLVVPGLLAAWTTYLLVGVLTMEVPEGTDFPGPRFFPNILIVAGYLLSALLVLHYLRHPEPVDAEDPEQPDAPRWRTFTDWQAVAWCVGGFLVFALTIELLGWIIAAAVLFWCVARGIGSTRPLFDASLSLVVSAAVYLAFAQGLGLNLPAGFLVGGM</sequence>
<reference evidence="3 4" key="1">
    <citation type="submission" date="2016-03" db="EMBL/GenBank/DDBJ databases">
        <title>Shallow-sea hydrothermal system.</title>
        <authorList>
            <person name="Tang K."/>
        </authorList>
    </citation>
    <scope>NUCLEOTIDE SEQUENCE [LARGE SCALE GENOMIC DNA]</scope>
    <source>
        <strain evidence="3 4">JLT9</strain>
    </source>
</reference>
<dbReference type="OrthoDB" id="5119225at2"/>
<evidence type="ECO:0000313" key="3">
    <source>
        <dbReference type="EMBL" id="ANS77956.1"/>
    </source>
</evidence>
<keyword evidence="1" id="KW-1133">Transmembrane helix</keyword>
<keyword evidence="4" id="KW-1185">Reference proteome</keyword>
<evidence type="ECO:0000259" key="2">
    <source>
        <dbReference type="Pfam" id="PF07331"/>
    </source>
</evidence>
<dbReference type="Proteomes" id="UP000092482">
    <property type="component" value="Chromosome"/>
</dbReference>
<keyword evidence="1" id="KW-0472">Membrane</keyword>
<dbReference type="RefSeq" id="WP_066635983.1">
    <property type="nucleotide sequence ID" value="NZ_CP014989.1"/>
</dbReference>
<accession>A0A1B1N965</accession>
<dbReference type="KEGG" id="serj:SGUI_0560"/>
<dbReference type="Pfam" id="PF07331">
    <property type="entry name" value="TctB"/>
    <property type="match status" value="1"/>
</dbReference>
<protein>
    <submittedName>
        <fullName evidence="3">Tricarboxylate transport protein TctB</fullName>
    </submittedName>
</protein>
<organism evidence="3 4">
    <name type="scientific">Serinicoccus hydrothermalis</name>
    <dbReference type="NCBI Taxonomy" id="1758689"/>
    <lineage>
        <taxon>Bacteria</taxon>
        <taxon>Bacillati</taxon>
        <taxon>Actinomycetota</taxon>
        <taxon>Actinomycetes</taxon>
        <taxon>Micrococcales</taxon>
        <taxon>Ornithinimicrobiaceae</taxon>
        <taxon>Serinicoccus</taxon>
    </lineage>
</organism>
<feature type="domain" description="DUF1468" evidence="2">
    <location>
        <begin position="18"/>
        <end position="161"/>
    </location>
</feature>
<dbReference type="STRING" id="1758689.SGUI_0560"/>
<evidence type="ECO:0000256" key="1">
    <source>
        <dbReference type="SAM" id="Phobius"/>
    </source>
</evidence>
<dbReference type="EMBL" id="CP014989">
    <property type="protein sequence ID" value="ANS77956.1"/>
    <property type="molecule type" value="Genomic_DNA"/>
</dbReference>
<keyword evidence="1" id="KW-0812">Transmembrane</keyword>
<proteinExistence type="predicted"/>
<name>A0A1B1N965_9MICO</name>
<feature type="transmembrane region" description="Helical" evidence="1">
    <location>
        <begin position="94"/>
        <end position="123"/>
    </location>
</feature>
<feature type="transmembrane region" description="Helical" evidence="1">
    <location>
        <begin position="46"/>
        <end position="67"/>
    </location>
</feature>
<gene>
    <name evidence="3" type="ORF">SGUI_0560</name>
</gene>
<feature type="transmembrane region" description="Helical" evidence="1">
    <location>
        <begin position="12"/>
        <end position="34"/>
    </location>
</feature>
<dbReference type="InterPro" id="IPR009936">
    <property type="entry name" value="DUF1468"/>
</dbReference>
<dbReference type="AlphaFoldDB" id="A0A1B1N965"/>